<protein>
    <submittedName>
        <fullName evidence="2">Uncharacterized protein</fullName>
    </submittedName>
</protein>
<feature type="compositionally biased region" description="Low complexity" evidence="1">
    <location>
        <begin position="133"/>
        <end position="164"/>
    </location>
</feature>
<comment type="caution">
    <text evidence="2">The sequence shown here is derived from an EMBL/GenBank/DDBJ whole genome shotgun (WGS) entry which is preliminary data.</text>
</comment>
<dbReference type="EMBL" id="JBGBPQ010000012">
    <property type="protein sequence ID" value="KAL1514974.1"/>
    <property type="molecule type" value="Genomic_DNA"/>
</dbReference>
<feature type="compositionally biased region" description="Low complexity" evidence="1">
    <location>
        <begin position="102"/>
        <end position="115"/>
    </location>
</feature>
<evidence type="ECO:0000313" key="3">
    <source>
        <dbReference type="Proteomes" id="UP001515480"/>
    </source>
</evidence>
<feature type="region of interest" description="Disordered" evidence="1">
    <location>
        <begin position="41"/>
        <end position="173"/>
    </location>
</feature>
<accession>A0AB34J8S6</accession>
<sequence length="253" mass="27345">MEHKCTATPVRVTARADGYKPIVREGGGSAGARPVVRAVAHPKAVEADPMRPADSSIERRTPPEAVPGLAAECTSAAAPETEHAVPEEATQGATKEPPWMPPWASAPGASSPTAPRTDPLAIVERAVAESCGARTSRPSSSPTSRTAASTLHRPASARGASGSKSARKLSEADEKEMLRRLYGKAWAHEAELERKRLEELNEAKIKKVSTKDLEQMVSGLWNSAKEQRRKQDQWRETELAHKCRPTPPTRMPD</sequence>
<organism evidence="2 3">
    <name type="scientific">Prymnesium parvum</name>
    <name type="common">Toxic golden alga</name>
    <dbReference type="NCBI Taxonomy" id="97485"/>
    <lineage>
        <taxon>Eukaryota</taxon>
        <taxon>Haptista</taxon>
        <taxon>Haptophyta</taxon>
        <taxon>Prymnesiophyceae</taxon>
        <taxon>Prymnesiales</taxon>
        <taxon>Prymnesiaceae</taxon>
        <taxon>Prymnesium</taxon>
    </lineage>
</organism>
<feature type="compositionally biased region" description="Basic and acidic residues" evidence="1">
    <location>
        <begin position="225"/>
        <end position="241"/>
    </location>
</feature>
<evidence type="ECO:0000256" key="1">
    <source>
        <dbReference type="SAM" id="MobiDB-lite"/>
    </source>
</evidence>
<evidence type="ECO:0000313" key="2">
    <source>
        <dbReference type="EMBL" id="KAL1514974.1"/>
    </source>
</evidence>
<proteinExistence type="predicted"/>
<dbReference type="Proteomes" id="UP001515480">
    <property type="component" value="Unassembled WGS sequence"/>
</dbReference>
<keyword evidence="3" id="KW-1185">Reference proteome</keyword>
<feature type="region of interest" description="Disordered" evidence="1">
    <location>
        <begin position="222"/>
        <end position="253"/>
    </location>
</feature>
<feature type="compositionally biased region" description="Basic and acidic residues" evidence="1">
    <location>
        <begin position="43"/>
        <end position="62"/>
    </location>
</feature>
<dbReference type="AlphaFoldDB" id="A0AB34J8S6"/>
<name>A0AB34J8S6_PRYPA</name>
<reference evidence="2 3" key="1">
    <citation type="journal article" date="2024" name="Science">
        <title>Giant polyketide synthase enzymes in the biosynthesis of giant marine polyether toxins.</title>
        <authorList>
            <person name="Fallon T.R."/>
            <person name="Shende V.V."/>
            <person name="Wierzbicki I.H."/>
            <person name="Pendleton A.L."/>
            <person name="Watervoot N.F."/>
            <person name="Auber R.P."/>
            <person name="Gonzalez D.J."/>
            <person name="Wisecaver J.H."/>
            <person name="Moore B.S."/>
        </authorList>
    </citation>
    <scope>NUCLEOTIDE SEQUENCE [LARGE SCALE GENOMIC DNA]</scope>
    <source>
        <strain evidence="2 3">12B1</strain>
    </source>
</reference>
<gene>
    <name evidence="2" type="ORF">AB1Y20_004050</name>
</gene>